<dbReference type="InterPro" id="IPR052021">
    <property type="entry name" value="Type-I_RS_S_subunit"/>
</dbReference>
<evidence type="ECO:0000313" key="6">
    <source>
        <dbReference type="EMBL" id="KTC93546.1"/>
    </source>
</evidence>
<evidence type="ECO:0000256" key="3">
    <source>
        <dbReference type="ARBA" id="ARBA00023125"/>
    </source>
</evidence>
<sequence>MELNEGYKQTEVGLLPKDWDVVAIKDIASRNKKWSFTGGPFGSNLKSTDYTNSGIRIIQLQNIGDGKFLDDYAIYTSIEKANELLSCNIYPGDLILSKMGDPVARACLVPNIHSRYLMCSDGIRLAIDGTEASFFYYNFINSPSFRKQAEEVSTGSTRKRIGLTQLKKLLLPKPSLAEQTAIAKALSDADAWIQSLTQLIAKKRQIKQGALHNLLSPKDNWFEIKLKDVAILKARIGWQGLTTSEYLSNGNYYLVTGTEFKDGYIDWANCYYVDEERYKQDKSIQLQQEDVLVTKDGTIGKVAYINALDKPATLNSGVFVIRPKKEAFEPLFFYYILCSKYFSTFLNQLTAGSTINHLYQKDFVDFSFKSPPSLEEQKSIAFVLSDMDNEISGLERKLKKAKQIKQGMMQNLLTGRIRLI</sequence>
<feature type="domain" description="Type I restriction modification DNA specificity" evidence="5">
    <location>
        <begin position="219"/>
        <end position="399"/>
    </location>
</feature>
<gene>
    <name evidence="6" type="ORF">Lcin_0126</name>
    <name evidence="7" type="ORF">NCTC12438_00718</name>
</gene>
<keyword evidence="7" id="KW-0489">Methyltransferase</keyword>
<dbReference type="Proteomes" id="UP000255316">
    <property type="component" value="Unassembled WGS sequence"/>
</dbReference>
<dbReference type="Gene3D" id="3.90.220.20">
    <property type="entry name" value="DNA methylase specificity domains"/>
    <property type="match status" value="2"/>
</dbReference>
<protein>
    <submittedName>
        <fullName evidence="6">EcoKI restriction-modification system protein HsdS</fullName>
    </submittedName>
    <submittedName>
        <fullName evidence="7">Type I restriction-modification system (Methylase_S)</fullName>
    </submittedName>
</protein>
<feature type="domain" description="Type I restriction modification DNA specificity" evidence="5">
    <location>
        <begin position="16"/>
        <end position="201"/>
    </location>
</feature>
<evidence type="ECO:0000256" key="2">
    <source>
        <dbReference type="ARBA" id="ARBA00022747"/>
    </source>
</evidence>
<reference evidence="6 8" key="1">
    <citation type="submission" date="2015-11" db="EMBL/GenBank/DDBJ databases">
        <title>Genomic analysis of 38 Legionella species identifies large and diverse effector repertoires.</title>
        <authorList>
            <person name="Burstein D."/>
            <person name="Amaro F."/>
            <person name="Zusman T."/>
            <person name="Lifshitz Z."/>
            <person name="Cohen O."/>
            <person name="Gilbert J.A."/>
            <person name="Pupko T."/>
            <person name="Shuman H.A."/>
            <person name="Segal G."/>
        </authorList>
    </citation>
    <scope>NUCLEOTIDE SEQUENCE [LARGE SCALE GENOMIC DNA]</scope>
    <source>
        <strain evidence="6 8">CDC#72-OH-14</strain>
    </source>
</reference>
<dbReference type="STRING" id="28085.Lcin_0126"/>
<dbReference type="PANTHER" id="PTHR30408">
    <property type="entry name" value="TYPE-1 RESTRICTION ENZYME ECOKI SPECIFICITY PROTEIN"/>
    <property type="match status" value="1"/>
</dbReference>
<evidence type="ECO:0000313" key="7">
    <source>
        <dbReference type="EMBL" id="STX34125.1"/>
    </source>
</evidence>
<feature type="coiled-coil region" evidence="4">
    <location>
        <begin position="384"/>
        <end position="411"/>
    </location>
</feature>
<dbReference type="OrthoDB" id="398435at2"/>
<proteinExistence type="inferred from homology"/>
<keyword evidence="7" id="KW-0808">Transferase</keyword>
<dbReference type="SUPFAM" id="SSF116734">
    <property type="entry name" value="DNA methylase specificity domain"/>
    <property type="match status" value="2"/>
</dbReference>
<dbReference type="GO" id="GO:0009307">
    <property type="term" value="P:DNA restriction-modification system"/>
    <property type="evidence" value="ECO:0007669"/>
    <property type="project" value="UniProtKB-KW"/>
</dbReference>
<dbReference type="EMBL" id="LNXX01000004">
    <property type="protein sequence ID" value="KTC93546.1"/>
    <property type="molecule type" value="Genomic_DNA"/>
</dbReference>
<evidence type="ECO:0000259" key="5">
    <source>
        <dbReference type="Pfam" id="PF01420"/>
    </source>
</evidence>
<evidence type="ECO:0000256" key="1">
    <source>
        <dbReference type="ARBA" id="ARBA00010923"/>
    </source>
</evidence>
<dbReference type="PANTHER" id="PTHR30408:SF12">
    <property type="entry name" value="TYPE I RESTRICTION ENZYME MJAVIII SPECIFICITY SUBUNIT"/>
    <property type="match status" value="1"/>
</dbReference>
<evidence type="ECO:0000313" key="8">
    <source>
        <dbReference type="Proteomes" id="UP000054854"/>
    </source>
</evidence>
<dbReference type="Proteomes" id="UP000054854">
    <property type="component" value="Unassembled WGS sequence"/>
</dbReference>
<keyword evidence="4" id="KW-0175">Coiled coil</keyword>
<dbReference type="AlphaFoldDB" id="A0A378IHC8"/>
<name>A0A378IHC8_9GAMM</name>
<dbReference type="Pfam" id="PF01420">
    <property type="entry name" value="Methylase_S"/>
    <property type="match status" value="2"/>
</dbReference>
<evidence type="ECO:0000256" key="4">
    <source>
        <dbReference type="SAM" id="Coils"/>
    </source>
</evidence>
<dbReference type="EMBL" id="UGNX01000001">
    <property type="protein sequence ID" value="STX34125.1"/>
    <property type="molecule type" value="Genomic_DNA"/>
</dbReference>
<dbReference type="GO" id="GO:0032259">
    <property type="term" value="P:methylation"/>
    <property type="evidence" value="ECO:0007669"/>
    <property type="project" value="UniProtKB-KW"/>
</dbReference>
<keyword evidence="8" id="KW-1185">Reference proteome</keyword>
<reference evidence="7 9" key="2">
    <citation type="submission" date="2018-06" db="EMBL/GenBank/DDBJ databases">
        <authorList>
            <consortium name="Pathogen Informatics"/>
            <person name="Doyle S."/>
        </authorList>
    </citation>
    <scope>NUCLEOTIDE SEQUENCE [LARGE SCALE GENOMIC DNA]</scope>
    <source>
        <strain evidence="7 9">NCTC12438</strain>
    </source>
</reference>
<organism evidence="7 9">
    <name type="scientific">Legionella cincinnatiensis</name>
    <dbReference type="NCBI Taxonomy" id="28085"/>
    <lineage>
        <taxon>Bacteria</taxon>
        <taxon>Pseudomonadati</taxon>
        <taxon>Pseudomonadota</taxon>
        <taxon>Gammaproteobacteria</taxon>
        <taxon>Legionellales</taxon>
        <taxon>Legionellaceae</taxon>
        <taxon>Legionella</taxon>
    </lineage>
</organism>
<dbReference type="InterPro" id="IPR044946">
    <property type="entry name" value="Restrct_endonuc_typeI_TRD_sf"/>
</dbReference>
<dbReference type="REBASE" id="382129">
    <property type="entry name" value="S.Lci12438III"/>
</dbReference>
<dbReference type="RefSeq" id="WP_058463380.1">
    <property type="nucleotide sequence ID" value="NZ_CAAAHQ010000011.1"/>
</dbReference>
<dbReference type="Gene3D" id="1.10.287.1120">
    <property type="entry name" value="Bipartite methylase S protein"/>
    <property type="match status" value="1"/>
</dbReference>
<keyword evidence="3" id="KW-0238">DNA-binding</keyword>
<evidence type="ECO:0000313" key="9">
    <source>
        <dbReference type="Proteomes" id="UP000255316"/>
    </source>
</evidence>
<accession>A0A378IHC8</accession>
<keyword evidence="2" id="KW-0680">Restriction system</keyword>
<dbReference type="GO" id="GO:0003677">
    <property type="term" value="F:DNA binding"/>
    <property type="evidence" value="ECO:0007669"/>
    <property type="project" value="UniProtKB-KW"/>
</dbReference>
<dbReference type="InterPro" id="IPR000055">
    <property type="entry name" value="Restrct_endonuc_typeI_TRD"/>
</dbReference>
<dbReference type="GO" id="GO:0008168">
    <property type="term" value="F:methyltransferase activity"/>
    <property type="evidence" value="ECO:0007669"/>
    <property type="project" value="UniProtKB-KW"/>
</dbReference>
<comment type="similarity">
    <text evidence="1">Belongs to the type-I restriction system S methylase family.</text>
</comment>